<dbReference type="Gene3D" id="3.30.70.580">
    <property type="entry name" value="Pseudouridine synthase I, catalytic domain, N-terminal subdomain"/>
    <property type="match status" value="1"/>
</dbReference>
<dbReference type="GO" id="GO:0003723">
    <property type="term" value="F:RNA binding"/>
    <property type="evidence" value="ECO:0007669"/>
    <property type="project" value="UniProtKB-KW"/>
</dbReference>
<evidence type="ECO:0000313" key="7">
    <source>
        <dbReference type="EMBL" id="TQL90989.1"/>
    </source>
</evidence>
<dbReference type="InterPro" id="IPR020103">
    <property type="entry name" value="PsdUridine_synth_cat_dom_sf"/>
</dbReference>
<dbReference type="CDD" id="cd00165">
    <property type="entry name" value="S4"/>
    <property type="match status" value="1"/>
</dbReference>
<evidence type="ECO:0000256" key="1">
    <source>
        <dbReference type="ARBA" id="ARBA00000073"/>
    </source>
</evidence>
<dbReference type="InterPro" id="IPR000748">
    <property type="entry name" value="PsdUridine_synth_RsuA/RluB/E/F"/>
</dbReference>
<dbReference type="Gene3D" id="3.10.290.10">
    <property type="entry name" value="RNA-binding S4 domain"/>
    <property type="match status" value="1"/>
</dbReference>
<dbReference type="FunFam" id="3.10.290.10:FF:000003">
    <property type="entry name" value="Pseudouridine synthase"/>
    <property type="match status" value="1"/>
</dbReference>
<dbReference type="InterPro" id="IPR042092">
    <property type="entry name" value="PsdUridine_s_RsuA/RluB/E/F_cat"/>
</dbReference>
<comment type="caution">
    <text evidence="7">The sequence shown here is derived from an EMBL/GenBank/DDBJ whole genome shotgun (WGS) entry which is preliminary data.</text>
</comment>
<dbReference type="AlphaFoldDB" id="A0A543C1N4"/>
<dbReference type="SMART" id="SM00363">
    <property type="entry name" value="S4"/>
    <property type="match status" value="1"/>
</dbReference>
<dbReference type="GO" id="GO:0000455">
    <property type="term" value="P:enzyme-directed rRNA pseudouridine synthesis"/>
    <property type="evidence" value="ECO:0007669"/>
    <property type="project" value="UniProtKB-ARBA"/>
</dbReference>
<evidence type="ECO:0000256" key="4">
    <source>
        <dbReference type="PROSITE-ProRule" id="PRU00182"/>
    </source>
</evidence>
<organism evidence="7 8">
    <name type="scientific">Actinoallomurus bryophytorum</name>
    <dbReference type="NCBI Taxonomy" id="1490222"/>
    <lineage>
        <taxon>Bacteria</taxon>
        <taxon>Bacillati</taxon>
        <taxon>Actinomycetota</taxon>
        <taxon>Actinomycetes</taxon>
        <taxon>Streptosporangiales</taxon>
        <taxon>Thermomonosporaceae</taxon>
        <taxon>Actinoallomurus</taxon>
    </lineage>
</organism>
<dbReference type="PANTHER" id="PTHR47683:SF2">
    <property type="entry name" value="RNA-BINDING S4 DOMAIN-CONTAINING PROTEIN"/>
    <property type="match status" value="1"/>
</dbReference>
<dbReference type="InterPro" id="IPR050343">
    <property type="entry name" value="RsuA_PseudoU_synthase"/>
</dbReference>
<dbReference type="GO" id="GO:0120159">
    <property type="term" value="F:rRNA pseudouridine synthase activity"/>
    <property type="evidence" value="ECO:0007669"/>
    <property type="project" value="UniProtKB-ARBA"/>
</dbReference>
<evidence type="ECO:0000313" key="8">
    <source>
        <dbReference type="Proteomes" id="UP000316096"/>
    </source>
</evidence>
<dbReference type="PROSITE" id="PS50889">
    <property type="entry name" value="S4"/>
    <property type="match status" value="1"/>
</dbReference>
<dbReference type="EC" id="5.4.99.-" evidence="5"/>
<dbReference type="Gene3D" id="3.30.70.1560">
    <property type="entry name" value="Alpha-L RNA-binding motif"/>
    <property type="match status" value="1"/>
</dbReference>
<protein>
    <recommendedName>
        <fullName evidence="5">Pseudouridine synthase</fullName>
        <ecNumber evidence="5">5.4.99.-</ecNumber>
    </recommendedName>
</protein>
<accession>A0A543C1N4</accession>
<dbReference type="InterPro" id="IPR006145">
    <property type="entry name" value="PsdUridine_synth_RsuA/RluA"/>
</dbReference>
<feature type="domain" description="RNA-binding S4" evidence="6">
    <location>
        <begin position="8"/>
        <end position="67"/>
    </location>
</feature>
<dbReference type="SUPFAM" id="SSF55120">
    <property type="entry name" value="Pseudouridine synthase"/>
    <property type="match status" value="1"/>
</dbReference>
<comment type="catalytic activity">
    <reaction evidence="1">
        <text>a uridine in RNA = a pseudouridine in RNA</text>
        <dbReference type="Rhea" id="RHEA:48348"/>
        <dbReference type="Rhea" id="RHEA-COMP:12068"/>
        <dbReference type="Rhea" id="RHEA-COMP:12069"/>
        <dbReference type="ChEBI" id="CHEBI:65314"/>
        <dbReference type="ChEBI" id="CHEBI:65315"/>
    </reaction>
</comment>
<dbReference type="InterPro" id="IPR002942">
    <property type="entry name" value="S4_RNA-bd"/>
</dbReference>
<gene>
    <name evidence="7" type="ORF">FB559_8310</name>
</gene>
<dbReference type="RefSeq" id="WP_141962954.1">
    <property type="nucleotide sequence ID" value="NZ_VFOZ01000002.1"/>
</dbReference>
<dbReference type="NCBIfam" id="TIGR00093">
    <property type="entry name" value="pseudouridine synthase"/>
    <property type="match status" value="1"/>
</dbReference>
<comment type="similarity">
    <text evidence="2 5">Belongs to the pseudouridine synthase RsuA family.</text>
</comment>
<dbReference type="Pfam" id="PF01479">
    <property type="entry name" value="S4"/>
    <property type="match status" value="1"/>
</dbReference>
<dbReference type="CDD" id="cd02870">
    <property type="entry name" value="PseudoU_synth_RsuA_like"/>
    <property type="match status" value="1"/>
</dbReference>
<dbReference type="SUPFAM" id="SSF55174">
    <property type="entry name" value="Alpha-L RNA-binding motif"/>
    <property type="match status" value="1"/>
</dbReference>
<dbReference type="Proteomes" id="UP000316096">
    <property type="component" value="Unassembled WGS sequence"/>
</dbReference>
<dbReference type="InterPro" id="IPR018496">
    <property type="entry name" value="PsdUridine_synth_RsuA/RluB_CS"/>
</dbReference>
<keyword evidence="8" id="KW-1185">Reference proteome</keyword>
<dbReference type="Pfam" id="PF00849">
    <property type="entry name" value="PseudoU_synth_2"/>
    <property type="match status" value="1"/>
</dbReference>
<dbReference type="InterPro" id="IPR036986">
    <property type="entry name" value="S4_RNA-bd_sf"/>
</dbReference>
<reference evidence="7 8" key="1">
    <citation type="submission" date="2019-06" db="EMBL/GenBank/DDBJ databases">
        <title>Sequencing the genomes of 1000 actinobacteria strains.</title>
        <authorList>
            <person name="Klenk H.-P."/>
        </authorList>
    </citation>
    <scope>NUCLEOTIDE SEQUENCE [LARGE SCALE GENOMIC DNA]</scope>
    <source>
        <strain evidence="7 8">DSM 102200</strain>
    </source>
</reference>
<evidence type="ECO:0000259" key="6">
    <source>
        <dbReference type="SMART" id="SM00363"/>
    </source>
</evidence>
<dbReference type="EMBL" id="VFOZ01000002">
    <property type="protein sequence ID" value="TQL90989.1"/>
    <property type="molecule type" value="Genomic_DNA"/>
</dbReference>
<proteinExistence type="inferred from homology"/>
<dbReference type="PANTHER" id="PTHR47683">
    <property type="entry name" value="PSEUDOURIDINE SYNTHASE FAMILY PROTEIN-RELATED"/>
    <property type="match status" value="1"/>
</dbReference>
<dbReference type="InterPro" id="IPR020094">
    <property type="entry name" value="TruA/RsuA/RluB/E/F_N"/>
</dbReference>
<evidence type="ECO:0000256" key="5">
    <source>
        <dbReference type="RuleBase" id="RU003887"/>
    </source>
</evidence>
<dbReference type="OrthoDB" id="9807213at2"/>
<evidence type="ECO:0000256" key="2">
    <source>
        <dbReference type="ARBA" id="ARBA00008348"/>
    </source>
</evidence>
<evidence type="ECO:0000256" key="3">
    <source>
        <dbReference type="ARBA" id="ARBA00023235"/>
    </source>
</evidence>
<keyword evidence="4" id="KW-0694">RNA-binding</keyword>
<name>A0A543C1N4_9ACTN</name>
<keyword evidence="3 5" id="KW-0413">Isomerase</keyword>
<sequence length="245" mass="27215">MNQTNEGVRLQKVLAEAGVASRRACDDLIAAGRVTVDGEKITWFGARVDPQQAVIHVDGKRIPTRTELRYYMLNKPAGVVSTMSDPKGRKSLMTYVGDVPERLFHVGRLDTDTEGLLLLTNDGELANRLMHPRYGVSKTYLAEIHGPIGRDLGRRLKKGVKLADGFAKADDFRVFDQVGKRILVEVTLHEGRKHIVRRLLAEAGHPVQQLARTEFGPVKLGRLRSGTIRALTMQEIGELYAAVEL</sequence>
<dbReference type="PROSITE" id="PS01149">
    <property type="entry name" value="PSI_RSU"/>
    <property type="match status" value="1"/>
</dbReference>